<dbReference type="Pfam" id="PF01522">
    <property type="entry name" value="Polysacc_deac_1"/>
    <property type="match status" value="1"/>
</dbReference>
<gene>
    <name evidence="2" type="ORF">GCM10008111_18180</name>
</gene>
<dbReference type="Proteomes" id="UP000634667">
    <property type="component" value="Unassembled WGS sequence"/>
</dbReference>
<accession>A0ABQ2WNP0</accession>
<sequence>MSIKQTKICALTVDIEDYFHVAAFENNISASNWDAMPIRVDNNTSRLLDMFDKHGAKATFFILGWVAERYPQLIKEIHNRGHEVASHGFNHVKATKQTRIEFAKDVRDTKALLEDLTGAPIIGYRAPSFSIDKTNEWAFTELQLAGYLYSSSTYPIKHDLYGTPDWPQLAHLRPEGIWECPMPILNIAGKQWPVAGGGYFRLMPYWLSKRLIKRYIATTDSPYMFYFHPWEIDPDQPKIVGAPLKSNFRHYVNLDKMEAKLGKMLQDFQWQTLRQVYQPVFKI</sequence>
<dbReference type="NCBIfam" id="TIGR03006">
    <property type="entry name" value="pepcterm_polyde"/>
    <property type="match status" value="1"/>
</dbReference>
<proteinExistence type="predicted"/>
<dbReference type="PANTHER" id="PTHR47561">
    <property type="entry name" value="POLYSACCHARIDE DEACETYLASE FAMILY PROTEIN (AFU_ORTHOLOGUE AFUA_6G05030)"/>
    <property type="match status" value="1"/>
</dbReference>
<evidence type="ECO:0000313" key="3">
    <source>
        <dbReference type="Proteomes" id="UP000634667"/>
    </source>
</evidence>
<dbReference type="InterPro" id="IPR045235">
    <property type="entry name" value="PuuE_HpPgdA-like"/>
</dbReference>
<keyword evidence="3" id="KW-1185">Reference proteome</keyword>
<reference evidence="3" key="1">
    <citation type="journal article" date="2019" name="Int. J. Syst. Evol. Microbiol.">
        <title>The Global Catalogue of Microorganisms (GCM) 10K type strain sequencing project: providing services to taxonomists for standard genome sequencing and annotation.</title>
        <authorList>
            <consortium name="The Broad Institute Genomics Platform"/>
            <consortium name="The Broad Institute Genome Sequencing Center for Infectious Disease"/>
            <person name="Wu L."/>
            <person name="Ma J."/>
        </authorList>
    </citation>
    <scope>NUCLEOTIDE SEQUENCE [LARGE SCALE GENOMIC DNA]</scope>
    <source>
        <strain evidence="3">KCTC 23723</strain>
    </source>
</reference>
<dbReference type="Gene3D" id="3.20.20.370">
    <property type="entry name" value="Glycoside hydrolase/deacetylase"/>
    <property type="match status" value="1"/>
</dbReference>
<dbReference type="Pfam" id="PF11959">
    <property type="entry name" value="DUF3473"/>
    <property type="match status" value="1"/>
</dbReference>
<dbReference type="PANTHER" id="PTHR47561:SF1">
    <property type="entry name" value="POLYSACCHARIDE DEACETYLASE FAMILY PROTEIN (AFU_ORTHOLOGUE AFUA_6G05030)"/>
    <property type="match status" value="1"/>
</dbReference>
<dbReference type="SUPFAM" id="SSF88713">
    <property type="entry name" value="Glycoside hydrolase/deacetylase"/>
    <property type="match status" value="1"/>
</dbReference>
<dbReference type="InterPro" id="IPR014344">
    <property type="entry name" value="XrtA_polysacc_deacetyl"/>
</dbReference>
<dbReference type="InterPro" id="IPR002509">
    <property type="entry name" value="NODB_dom"/>
</dbReference>
<comment type="caution">
    <text evidence="2">The sequence shown here is derived from an EMBL/GenBank/DDBJ whole genome shotgun (WGS) entry which is preliminary data.</text>
</comment>
<dbReference type="EMBL" id="BMYR01000007">
    <property type="protein sequence ID" value="GGW62580.1"/>
    <property type="molecule type" value="Genomic_DNA"/>
</dbReference>
<dbReference type="RefSeq" id="WP_189482728.1">
    <property type="nucleotide sequence ID" value="NZ_BMYR01000007.1"/>
</dbReference>
<evidence type="ECO:0000313" key="2">
    <source>
        <dbReference type="EMBL" id="GGW62580.1"/>
    </source>
</evidence>
<dbReference type="PROSITE" id="PS51677">
    <property type="entry name" value="NODB"/>
    <property type="match status" value="1"/>
</dbReference>
<protein>
    <submittedName>
        <fullName evidence="2">Polysaccharide deacetylase</fullName>
    </submittedName>
</protein>
<organism evidence="2 3">
    <name type="scientific">Alishewanella tabrizica</name>
    <dbReference type="NCBI Taxonomy" id="671278"/>
    <lineage>
        <taxon>Bacteria</taxon>
        <taxon>Pseudomonadati</taxon>
        <taxon>Pseudomonadota</taxon>
        <taxon>Gammaproteobacteria</taxon>
        <taxon>Alteromonadales</taxon>
        <taxon>Alteromonadaceae</taxon>
        <taxon>Alishewanella</taxon>
    </lineage>
</organism>
<name>A0ABQ2WNP0_9ALTE</name>
<dbReference type="InterPro" id="IPR011330">
    <property type="entry name" value="Glyco_hydro/deAcase_b/a-brl"/>
</dbReference>
<evidence type="ECO:0000259" key="1">
    <source>
        <dbReference type="PROSITE" id="PS51677"/>
    </source>
</evidence>
<feature type="domain" description="NodB homology" evidence="1">
    <location>
        <begin position="27"/>
        <end position="283"/>
    </location>
</feature>
<dbReference type="CDD" id="cd10941">
    <property type="entry name" value="CE4_PuuE_HpPgdA_like_2"/>
    <property type="match status" value="1"/>
</dbReference>
<dbReference type="InterPro" id="IPR022560">
    <property type="entry name" value="DUF3473"/>
</dbReference>